<dbReference type="Pfam" id="PF04977">
    <property type="entry name" value="DivIC"/>
    <property type="match status" value="1"/>
</dbReference>
<evidence type="ECO:0000256" key="2">
    <source>
        <dbReference type="SAM" id="Phobius"/>
    </source>
</evidence>
<evidence type="ECO:0000256" key="1">
    <source>
        <dbReference type="SAM" id="Coils"/>
    </source>
</evidence>
<dbReference type="EMBL" id="MFUA01000003">
    <property type="protein sequence ID" value="OGI77698.1"/>
    <property type="molecule type" value="Genomic_DNA"/>
</dbReference>
<dbReference type="Proteomes" id="UP000178374">
    <property type="component" value="Unassembled WGS sequence"/>
</dbReference>
<keyword evidence="2" id="KW-0812">Transmembrane</keyword>
<feature type="coiled-coil region" evidence="1">
    <location>
        <begin position="41"/>
        <end position="75"/>
    </location>
</feature>
<dbReference type="AlphaFoldDB" id="A0A1F6W6Z4"/>
<proteinExistence type="predicted"/>
<evidence type="ECO:0000313" key="3">
    <source>
        <dbReference type="EMBL" id="OGI77698.1"/>
    </source>
</evidence>
<keyword evidence="2" id="KW-0472">Membrane</keyword>
<evidence type="ECO:0008006" key="5">
    <source>
        <dbReference type="Google" id="ProtNLM"/>
    </source>
</evidence>
<reference evidence="3 4" key="1">
    <citation type="journal article" date="2016" name="Nat. Commun.">
        <title>Thousands of microbial genomes shed light on interconnected biogeochemical processes in an aquifer system.</title>
        <authorList>
            <person name="Anantharaman K."/>
            <person name="Brown C.T."/>
            <person name="Hug L.A."/>
            <person name="Sharon I."/>
            <person name="Castelle C.J."/>
            <person name="Probst A.J."/>
            <person name="Thomas B.C."/>
            <person name="Singh A."/>
            <person name="Wilkins M.J."/>
            <person name="Karaoz U."/>
            <person name="Brodie E.L."/>
            <person name="Williams K.H."/>
            <person name="Hubbard S.S."/>
            <person name="Banfield J.F."/>
        </authorList>
    </citation>
    <scope>NUCLEOTIDE SEQUENCE [LARGE SCALE GENOMIC DNA]</scope>
</reference>
<keyword evidence="2" id="KW-1133">Transmembrane helix</keyword>
<dbReference type="InterPro" id="IPR007060">
    <property type="entry name" value="FtsL/DivIC"/>
</dbReference>
<organism evidence="3 4">
    <name type="scientific">Candidatus Nomurabacteria bacterium RIFCSPHIGHO2_02_FULL_37_13</name>
    <dbReference type="NCBI Taxonomy" id="1801750"/>
    <lineage>
        <taxon>Bacteria</taxon>
        <taxon>Candidatus Nomuraibacteriota</taxon>
    </lineage>
</organism>
<comment type="caution">
    <text evidence="3">The sequence shown here is derived from an EMBL/GenBank/DDBJ whole genome shotgun (WGS) entry which is preliminary data.</text>
</comment>
<sequence length="124" mass="14517">MRNFQQKRRWRNIIESRPVLALLSILVLVFAWSVIGFMGKMQETSRKKEIVKNKIAELEKEKEKLSFDIDKLKSYSGIEENVREKFGLAKDGEGLIVIVEDKNPPAVEDTKSEGFFSFFKNWFK</sequence>
<keyword evidence="1" id="KW-0175">Coiled coil</keyword>
<protein>
    <recommendedName>
        <fullName evidence="5">Cell division protein FtsL</fullName>
    </recommendedName>
</protein>
<feature type="transmembrane region" description="Helical" evidence="2">
    <location>
        <begin position="20"/>
        <end position="39"/>
    </location>
</feature>
<gene>
    <name evidence="3" type="ORF">A3B85_00180</name>
</gene>
<accession>A0A1F6W6Z4</accession>
<name>A0A1F6W6Z4_9BACT</name>
<evidence type="ECO:0000313" key="4">
    <source>
        <dbReference type="Proteomes" id="UP000178374"/>
    </source>
</evidence>